<dbReference type="InterPro" id="IPR036390">
    <property type="entry name" value="WH_DNA-bd_sf"/>
</dbReference>
<dbReference type="Pfam" id="PF03466">
    <property type="entry name" value="LysR_substrate"/>
    <property type="match status" value="1"/>
</dbReference>
<dbReference type="InterPro" id="IPR058163">
    <property type="entry name" value="LysR-type_TF_proteobact-type"/>
</dbReference>
<sequence>MADIVEQKKRGNPKLVFLDLAIDNQQIEANMPRTADNGILAFHAVADARNFTKAAAQLGIAQSTLSSRIQQLEKQAGVPLLIRTTRSVSLTEAGEQLLRLIEQDDRDLEARLDVLGPRKDAPGKPIRLAVRSHYLSTVLRPKLSEFLPQHPDLKVEFDVIVAPVDFARGGFDACVQFGDDVPKDMTAIRLSSDIRFAVVGSKSYLAAHSKPQTPWDLTAHNCINLRPSPGEDLWAWPFMKDEQEVSMSVDGQLIFNQFDPMIEAVIAGLGLAFVPEYLAVPYLTEGHIEQVLGDWCPPLASYYLYCPSSPQISPEFEMLVDALRYRE</sequence>
<dbReference type="PROSITE" id="PS50931">
    <property type="entry name" value="HTH_LYSR"/>
    <property type="match status" value="1"/>
</dbReference>
<gene>
    <name evidence="6" type="ORF">FBZ92_101326</name>
</gene>
<comment type="similarity">
    <text evidence="1">Belongs to the LysR transcriptional regulatory family.</text>
</comment>
<dbReference type="FunFam" id="1.10.10.10:FF:000001">
    <property type="entry name" value="LysR family transcriptional regulator"/>
    <property type="match status" value="1"/>
</dbReference>
<dbReference type="PANTHER" id="PTHR30537">
    <property type="entry name" value="HTH-TYPE TRANSCRIPTIONAL REGULATOR"/>
    <property type="match status" value="1"/>
</dbReference>
<accession>A0A560J794</accession>
<dbReference type="InterPro" id="IPR005119">
    <property type="entry name" value="LysR_subst-bd"/>
</dbReference>
<feature type="domain" description="HTH lysR-type" evidence="5">
    <location>
        <begin position="41"/>
        <end position="91"/>
    </location>
</feature>
<organism evidence="6 7">
    <name type="scientific">Nitrospirillum amazonense</name>
    <dbReference type="NCBI Taxonomy" id="28077"/>
    <lineage>
        <taxon>Bacteria</taxon>
        <taxon>Pseudomonadati</taxon>
        <taxon>Pseudomonadota</taxon>
        <taxon>Alphaproteobacteria</taxon>
        <taxon>Rhodospirillales</taxon>
        <taxon>Azospirillaceae</taxon>
        <taxon>Nitrospirillum</taxon>
    </lineage>
</organism>
<dbReference type="Proteomes" id="UP000318050">
    <property type="component" value="Unassembled WGS sequence"/>
</dbReference>
<evidence type="ECO:0000256" key="2">
    <source>
        <dbReference type="ARBA" id="ARBA00023015"/>
    </source>
</evidence>
<proteinExistence type="inferred from homology"/>
<keyword evidence="4" id="KW-0804">Transcription</keyword>
<keyword evidence="3 6" id="KW-0238">DNA-binding</keyword>
<dbReference type="GO" id="GO:0043565">
    <property type="term" value="F:sequence-specific DNA binding"/>
    <property type="evidence" value="ECO:0007669"/>
    <property type="project" value="TreeGrafter"/>
</dbReference>
<evidence type="ECO:0000256" key="3">
    <source>
        <dbReference type="ARBA" id="ARBA00023125"/>
    </source>
</evidence>
<protein>
    <submittedName>
        <fullName evidence="6">DNA-binding transcriptional LysR family regulator</fullName>
    </submittedName>
</protein>
<comment type="caution">
    <text evidence="6">The sequence shown here is derived from an EMBL/GenBank/DDBJ whole genome shotgun (WGS) entry which is preliminary data.</text>
</comment>
<evidence type="ECO:0000259" key="5">
    <source>
        <dbReference type="PROSITE" id="PS50931"/>
    </source>
</evidence>
<keyword evidence="2" id="KW-0805">Transcription regulation</keyword>
<dbReference type="Gene3D" id="1.10.10.10">
    <property type="entry name" value="Winged helix-like DNA-binding domain superfamily/Winged helix DNA-binding domain"/>
    <property type="match status" value="1"/>
</dbReference>
<name>A0A560J794_9PROT</name>
<dbReference type="OrthoDB" id="9812435at2"/>
<dbReference type="InterPro" id="IPR000847">
    <property type="entry name" value="LysR_HTH_N"/>
</dbReference>
<dbReference type="SUPFAM" id="SSF46785">
    <property type="entry name" value="Winged helix' DNA-binding domain"/>
    <property type="match status" value="1"/>
</dbReference>
<evidence type="ECO:0000313" key="6">
    <source>
        <dbReference type="EMBL" id="TWB64430.1"/>
    </source>
</evidence>
<dbReference type="PANTHER" id="PTHR30537:SF1">
    <property type="entry name" value="HTH-TYPE TRANSCRIPTIONAL REGULATOR PGRR"/>
    <property type="match status" value="1"/>
</dbReference>
<dbReference type="Gene3D" id="3.40.190.290">
    <property type="match status" value="1"/>
</dbReference>
<dbReference type="EMBL" id="VITT01000001">
    <property type="protein sequence ID" value="TWB64430.1"/>
    <property type="molecule type" value="Genomic_DNA"/>
</dbReference>
<dbReference type="AlphaFoldDB" id="A0A560J794"/>
<dbReference type="GO" id="GO:0006351">
    <property type="term" value="P:DNA-templated transcription"/>
    <property type="evidence" value="ECO:0007669"/>
    <property type="project" value="TreeGrafter"/>
</dbReference>
<evidence type="ECO:0000256" key="1">
    <source>
        <dbReference type="ARBA" id="ARBA00009437"/>
    </source>
</evidence>
<dbReference type="GO" id="GO:0003700">
    <property type="term" value="F:DNA-binding transcription factor activity"/>
    <property type="evidence" value="ECO:0007669"/>
    <property type="project" value="InterPro"/>
</dbReference>
<dbReference type="PRINTS" id="PR00039">
    <property type="entry name" value="HTHLYSR"/>
</dbReference>
<reference evidence="6 7" key="1">
    <citation type="submission" date="2019-06" db="EMBL/GenBank/DDBJ databases">
        <title>Genomic Encyclopedia of Type Strains, Phase IV (KMG-V): Genome sequencing to study the core and pangenomes of soil and plant-associated prokaryotes.</title>
        <authorList>
            <person name="Whitman W."/>
        </authorList>
    </citation>
    <scope>NUCLEOTIDE SEQUENCE [LARGE SCALE GENOMIC DNA]</scope>
    <source>
        <strain evidence="6 7">BR 11140</strain>
    </source>
</reference>
<evidence type="ECO:0000256" key="4">
    <source>
        <dbReference type="ARBA" id="ARBA00023163"/>
    </source>
</evidence>
<dbReference type="InterPro" id="IPR036388">
    <property type="entry name" value="WH-like_DNA-bd_sf"/>
</dbReference>
<dbReference type="SUPFAM" id="SSF53850">
    <property type="entry name" value="Periplasmic binding protein-like II"/>
    <property type="match status" value="1"/>
</dbReference>
<evidence type="ECO:0000313" key="7">
    <source>
        <dbReference type="Proteomes" id="UP000318050"/>
    </source>
</evidence>
<dbReference type="Pfam" id="PF00126">
    <property type="entry name" value="HTH_1"/>
    <property type="match status" value="1"/>
</dbReference>